<keyword evidence="2" id="KW-1185">Reference proteome</keyword>
<accession>A0ACC6TDB1</accession>
<comment type="caution">
    <text evidence="1">The sequence shown here is derived from an EMBL/GenBank/DDBJ whole genome shotgun (WGS) entry which is preliminary data.</text>
</comment>
<dbReference type="Proteomes" id="UP001549207">
    <property type="component" value="Unassembled WGS sequence"/>
</dbReference>
<evidence type="ECO:0000313" key="1">
    <source>
        <dbReference type="EMBL" id="MET3771707.1"/>
    </source>
</evidence>
<evidence type="ECO:0000313" key="2">
    <source>
        <dbReference type="Proteomes" id="UP001549207"/>
    </source>
</evidence>
<proteinExistence type="predicted"/>
<reference evidence="1" key="1">
    <citation type="submission" date="2024-06" db="EMBL/GenBank/DDBJ databases">
        <title>Genomic Encyclopedia of Type Strains, Phase IV (KMG-IV): sequencing the most valuable type-strain genomes for metagenomic binning, comparative biology and taxonomic classification.</title>
        <authorList>
            <person name="Goeker M."/>
        </authorList>
    </citation>
    <scope>NUCLEOTIDE SEQUENCE</scope>
    <source>
        <strain evidence="1">SJCon</strain>
    </source>
</reference>
<gene>
    <name evidence="1" type="ORF">ABIC98_001344</name>
</gene>
<protein>
    <submittedName>
        <fullName evidence="1">Acylphosphatase</fullName>
    </submittedName>
</protein>
<dbReference type="EMBL" id="JBEPNJ010000004">
    <property type="protein sequence ID" value="MET3771707.1"/>
    <property type="molecule type" value="Genomic_DNA"/>
</dbReference>
<organism evidence="1 2">
    <name type="scientific">Arthrobacter nitrophenolicus</name>
    <dbReference type="NCBI Taxonomy" id="683150"/>
    <lineage>
        <taxon>Bacteria</taxon>
        <taxon>Bacillati</taxon>
        <taxon>Actinomycetota</taxon>
        <taxon>Actinomycetes</taxon>
        <taxon>Micrococcales</taxon>
        <taxon>Micrococcaceae</taxon>
        <taxon>Arthrobacter</taxon>
    </lineage>
</organism>
<name>A0ACC6TDB1_9MICC</name>
<sequence>MTEEQYRAAPYLAAVENTAPGERSPGFSKVQSYLERFGYLGEATPRELGVLDDPTEGALKKFQEFFHLPVTGVFDDATRDVMMQARCGLPDMRGGELAFATQCAWNDRTLTYAFDTGTDDVAGTADFDAIRRAIQTWQNVGGLTFTEVALGSSPDIRIGWRPAADPDHSMVGGVLAHADFPPGCSVVTNTLPKPVHFDDSEHVWSVGAAASAFDIETVALHEFGHIVGLAHSSVANAVMAPTVSSNFTKRALTQDDIDGFRALYPAAPQAWSGWDSLGGVITSDISVGNNKDGRLEAFARGTDGAVWHRWQVAPNGNWAGWNSLGGVITTEIAVGSNQDGRLEIFARGTDNALWHRWQTTPNGNWAGWNSLGGVITGPPATGRNADGRLEVFARGTDGAVWHRWQTAPNGNWSGWNSLGGVITSEIAVGKNKDGRLEVFARGTDNALWHRWQTAPNGNWSGWHSLGGILTSNITIGSNKDGRLEAFVRGTDNALWHMWQTAPNSGWSGWQSLGGILTSDIAVGKNASGRLEAFVRGTDNALWHMWQTAPNSGWSGWHSLGGILTSNITVGSNADGRLEVFVRGTDNAMWHRWQNMPFLTEETTAAAAMAGGTDISSDGGAPQSIEMPLGAMAGSVTTNGHKGGAAQEMPAGTMDGAEKEPATAEDSGGGQETAGEGHADQGPSNQDKPDQGKPDQEKSDQEASSGKMPAGGMPAGV</sequence>